<dbReference type="OrthoDB" id="2374476at2"/>
<dbReference type="EMBL" id="LKHP01000002">
    <property type="protein sequence ID" value="KRQ87719.1"/>
    <property type="molecule type" value="Genomic_DNA"/>
</dbReference>
<gene>
    <name evidence="1" type="ORF">ABG79_00521</name>
</gene>
<keyword evidence="2" id="KW-1185">Reference proteome</keyword>
<proteinExistence type="predicted"/>
<organism evidence="1 2">
    <name type="scientific">Caloramator mitchellensis</name>
    <dbReference type="NCBI Taxonomy" id="908809"/>
    <lineage>
        <taxon>Bacteria</taxon>
        <taxon>Bacillati</taxon>
        <taxon>Bacillota</taxon>
        <taxon>Clostridia</taxon>
        <taxon>Eubacteriales</taxon>
        <taxon>Clostridiaceae</taxon>
        <taxon>Caloramator</taxon>
    </lineage>
</organism>
<evidence type="ECO:0000313" key="1">
    <source>
        <dbReference type="EMBL" id="KRQ87719.1"/>
    </source>
</evidence>
<name>A0A0R3JVZ3_CALMK</name>
<accession>A0A0R3JVZ3</accession>
<reference evidence="1 2" key="1">
    <citation type="submission" date="2015-09" db="EMBL/GenBank/DDBJ databases">
        <title>Draft genome sequence of a Caloramator mitchellensis, a moderate thermophile from the Great Artesian Basin of Australia.</title>
        <authorList>
            <person name="Patel B.K."/>
        </authorList>
    </citation>
    <scope>NUCLEOTIDE SEQUENCE [LARGE SCALE GENOMIC DNA]</scope>
    <source>
        <strain evidence="1 2">VF08</strain>
    </source>
</reference>
<dbReference type="RefSeq" id="WP_057976819.1">
    <property type="nucleotide sequence ID" value="NZ_LKHP01000002.1"/>
</dbReference>
<evidence type="ECO:0008006" key="3">
    <source>
        <dbReference type="Google" id="ProtNLM"/>
    </source>
</evidence>
<evidence type="ECO:0000313" key="2">
    <source>
        <dbReference type="Proteomes" id="UP000052015"/>
    </source>
</evidence>
<sequence length="172" mass="20407">MLLYVIPQYMKNIGDGCIVKEDGVEKMYEIKINQVLKNICRERMLDFKEVKRKSRKTVGQSNIIPLLFSKDEIMFPIKIRKPKVSRDEVYGYINFNFIDKIEEGHIVLKDGQKIYYIESQRAVLKRTNLVRILKREIKSSDLCVNFDLKLPATKEDVYLLLREIYDIKKLLE</sequence>
<protein>
    <recommendedName>
        <fullName evidence="3">ComK protein</fullName>
    </recommendedName>
</protein>
<dbReference type="STRING" id="908809.ABG79_00521"/>
<comment type="caution">
    <text evidence="1">The sequence shown here is derived from an EMBL/GenBank/DDBJ whole genome shotgun (WGS) entry which is preliminary data.</text>
</comment>
<dbReference type="Proteomes" id="UP000052015">
    <property type="component" value="Unassembled WGS sequence"/>
</dbReference>
<dbReference type="AlphaFoldDB" id="A0A0R3JVZ3"/>